<comment type="subcellular location">
    <subcellularLocation>
        <location evidence="6">Cytoplasm</location>
    </subcellularLocation>
</comment>
<dbReference type="GO" id="GO:0008740">
    <property type="term" value="F:L-rhamnose isomerase activity"/>
    <property type="evidence" value="ECO:0007669"/>
    <property type="project" value="UniProtKB-UniRule"/>
</dbReference>
<evidence type="ECO:0000256" key="5">
    <source>
        <dbReference type="ARBA" id="ARBA00023308"/>
    </source>
</evidence>
<organism evidence="8 10">
    <name type="scientific">Trichococcus ilyis</name>
    <dbReference type="NCBI Taxonomy" id="640938"/>
    <lineage>
        <taxon>Bacteria</taxon>
        <taxon>Bacillati</taxon>
        <taxon>Bacillota</taxon>
        <taxon>Bacilli</taxon>
        <taxon>Lactobacillales</taxon>
        <taxon>Carnobacteriaceae</taxon>
        <taxon>Trichococcus</taxon>
    </lineage>
</organism>
<dbReference type="EMBL" id="FJNB01000006">
    <property type="protein sequence ID" value="CZQ92630.1"/>
    <property type="molecule type" value="Genomic_DNA"/>
</dbReference>
<feature type="binding site" evidence="6">
    <location>
        <position position="295"/>
    </location>
    <ligand>
        <name>Mn(2+)</name>
        <dbReference type="ChEBI" id="CHEBI:29035"/>
    </ligand>
</feature>
<dbReference type="InterPro" id="IPR009308">
    <property type="entry name" value="Rhamnose_isomerase"/>
</dbReference>
<reference evidence="9 11" key="2">
    <citation type="submission" date="2016-10" db="EMBL/GenBank/DDBJ databases">
        <authorList>
            <person name="Varghese N."/>
            <person name="Submissions S."/>
        </authorList>
    </citation>
    <scope>NUCLEOTIDE SEQUENCE [LARGE SCALE GENOMIC DNA]</scope>
    <source>
        <strain evidence="9 11">DSM 22150</strain>
    </source>
</reference>
<comment type="pathway">
    <text evidence="6">Carbohydrate degradation; L-rhamnose degradation; glycerone phosphate from L-rhamnose: step 1/3.</text>
</comment>
<dbReference type="OrthoDB" id="9766697at2"/>
<keyword evidence="3 6" id="KW-0464">Manganese</keyword>
<dbReference type="NCBIfam" id="NF002203">
    <property type="entry name" value="PRK01076.1"/>
    <property type="match status" value="1"/>
</dbReference>
<proteinExistence type="inferred from homology"/>
<dbReference type="Proteomes" id="UP000199280">
    <property type="component" value="Unassembled WGS sequence"/>
</dbReference>
<feature type="binding site" evidence="6">
    <location>
        <position position="261"/>
    </location>
    <ligand>
        <name>Mn(2+)</name>
        <dbReference type="ChEBI" id="CHEBI:29035"/>
    </ligand>
</feature>
<dbReference type="RefSeq" id="WP_068622309.1">
    <property type="nucleotide sequence ID" value="NZ_FJNB01000006.1"/>
</dbReference>
<dbReference type="SUPFAM" id="SSF51658">
    <property type="entry name" value="Xylose isomerase-like"/>
    <property type="match status" value="1"/>
</dbReference>
<dbReference type="NCBIfam" id="TIGR01748">
    <property type="entry name" value="rhaA"/>
    <property type="match status" value="1"/>
</dbReference>
<dbReference type="AlphaFoldDB" id="A0A143YK91"/>
<dbReference type="GO" id="GO:0019324">
    <property type="term" value="P:L-lyxose metabolic process"/>
    <property type="evidence" value="ECO:0007669"/>
    <property type="project" value="TreeGrafter"/>
</dbReference>
<comment type="catalytic activity">
    <reaction evidence="6">
        <text>L-rhamnopyranose = L-rhamnulose</text>
        <dbReference type="Rhea" id="RHEA:23160"/>
        <dbReference type="ChEBI" id="CHEBI:17897"/>
        <dbReference type="ChEBI" id="CHEBI:62346"/>
        <dbReference type="EC" id="5.3.1.14"/>
    </reaction>
</comment>
<evidence type="ECO:0000256" key="1">
    <source>
        <dbReference type="ARBA" id="ARBA00022490"/>
    </source>
</evidence>
<comment type="function">
    <text evidence="6">Catalyzes the interconversion of L-rhamnose and L-rhamnulose.</text>
</comment>
<dbReference type="PANTHER" id="PTHR30268:SF0">
    <property type="entry name" value="L-RHAMNOSE ISOMERASE"/>
    <property type="match status" value="1"/>
</dbReference>
<dbReference type="InterPro" id="IPR050337">
    <property type="entry name" value="L-rhamnose_isomerase"/>
</dbReference>
<dbReference type="Proteomes" id="UP000076878">
    <property type="component" value="Unassembled WGS sequence"/>
</dbReference>
<dbReference type="GO" id="GO:0005737">
    <property type="term" value="C:cytoplasm"/>
    <property type="evidence" value="ECO:0007669"/>
    <property type="project" value="UniProtKB-SubCell"/>
</dbReference>
<dbReference type="GO" id="GO:0030145">
    <property type="term" value="F:manganese ion binding"/>
    <property type="evidence" value="ECO:0007669"/>
    <property type="project" value="UniProtKB-UniRule"/>
</dbReference>
<dbReference type="Gene3D" id="3.20.20.150">
    <property type="entry name" value="Divalent-metal-dependent TIM barrel enzymes"/>
    <property type="match status" value="1"/>
</dbReference>
<dbReference type="PANTHER" id="PTHR30268">
    <property type="entry name" value="L-RHAMNOSE ISOMERASE"/>
    <property type="match status" value="1"/>
</dbReference>
<dbReference type="HAMAP" id="MF_00541">
    <property type="entry name" value="RhaA"/>
    <property type="match status" value="1"/>
</dbReference>
<sequence length="418" mass="46999">MTQPIEEAYTLAKQKYAAIGVDTDAVLDKLSQIKVSLQCWQGDDVLGFMFPDQALTGGISVSGNYPGKATTPAQLRADLDKALSLIPGNHKVNLHAIYVDTDEKIDLDQIEPKHYEKWVEWAKEKGLGLDFNPTCFSHPKSTDGTLSSNDPETQAFWIEHVKRSRKVAAYFGEELNQTCVNNIWIPDGYKDNPIDKMSPRVRLRDALDQCLEEKFDDAHMLDAVEGKLFGIGAESFTTGSNDFYLSYALTRDILWTIDAGHFHPTEDVSDKFTAFLPFGKGLMLHVSRPIRWDSDHVVILDEATTRIGETLVRNDLLDKTFIGMDFFDATINRVAAMVIGARSTLKSLLLGMLSPIDTLKDAESTGDFTTRLAVTEEMKSYPFGAIWDYYCQQQSVPAGTEWLKEVKDYEQKILTERN</sequence>
<protein>
    <recommendedName>
        <fullName evidence="6 7">L-rhamnose isomerase</fullName>
        <ecNumber evidence="6 7">5.3.1.14</ecNumber>
    </recommendedName>
</protein>
<keyword evidence="1 6" id="KW-0963">Cytoplasm</keyword>
<dbReference type="EMBL" id="FNYT01000005">
    <property type="protein sequence ID" value="SEI94650.1"/>
    <property type="molecule type" value="Genomic_DNA"/>
</dbReference>
<dbReference type="EC" id="5.3.1.14" evidence="6 7"/>
<dbReference type="GO" id="GO:0019301">
    <property type="term" value="P:rhamnose catabolic process"/>
    <property type="evidence" value="ECO:0007669"/>
    <property type="project" value="UniProtKB-UniRule"/>
</dbReference>
<accession>A0A143YK91</accession>
<comment type="cofactor">
    <cofactor evidence="6">
        <name>Mn(2+)</name>
        <dbReference type="ChEBI" id="CHEBI:29035"/>
    </cofactor>
    <text evidence="6">Binds 1 Mn(2+) ion per subunit.</text>
</comment>
<evidence type="ECO:0000313" key="9">
    <source>
        <dbReference type="EMBL" id="SEI94650.1"/>
    </source>
</evidence>
<dbReference type="Pfam" id="PF06134">
    <property type="entry name" value="RhaA"/>
    <property type="match status" value="1"/>
</dbReference>
<reference evidence="8 10" key="1">
    <citation type="submission" date="2016-02" db="EMBL/GenBank/DDBJ databases">
        <authorList>
            <person name="Wen L."/>
            <person name="He K."/>
            <person name="Yang H."/>
        </authorList>
    </citation>
    <scope>NUCLEOTIDE SEQUENCE [LARGE SCALE GENOMIC DNA]</scope>
    <source>
        <strain evidence="8">Trichococcus_R210</strain>
    </source>
</reference>
<evidence type="ECO:0000313" key="10">
    <source>
        <dbReference type="Proteomes" id="UP000076878"/>
    </source>
</evidence>
<evidence type="ECO:0000256" key="3">
    <source>
        <dbReference type="ARBA" id="ARBA00023211"/>
    </source>
</evidence>
<feature type="binding site" evidence="6">
    <location>
        <position position="293"/>
    </location>
    <ligand>
        <name>Mn(2+)</name>
        <dbReference type="ChEBI" id="CHEBI:29035"/>
    </ligand>
</feature>
<keyword evidence="4 6" id="KW-0413">Isomerase</keyword>
<gene>
    <name evidence="6" type="primary">rhaA</name>
    <name evidence="9" type="ORF">SAMN05216375_10586</name>
    <name evidence="8" type="ORF">TR210_1064</name>
</gene>
<evidence type="ECO:0000256" key="7">
    <source>
        <dbReference type="NCBIfam" id="TIGR01748"/>
    </source>
</evidence>
<keyword evidence="2 6" id="KW-0479">Metal-binding</keyword>
<evidence type="ECO:0000313" key="8">
    <source>
        <dbReference type="EMBL" id="CZQ92630.1"/>
    </source>
</evidence>
<dbReference type="STRING" id="640938.TR210_1064"/>
<evidence type="ECO:0000256" key="4">
    <source>
        <dbReference type="ARBA" id="ARBA00023235"/>
    </source>
</evidence>
<dbReference type="UniPathway" id="UPA00541">
    <property type="reaction ID" value="UER00601"/>
</dbReference>
<dbReference type="InterPro" id="IPR036237">
    <property type="entry name" value="Xyl_isomerase-like_sf"/>
</dbReference>
<keyword evidence="5 6" id="KW-0684">Rhamnose metabolism</keyword>
<evidence type="ECO:0000256" key="2">
    <source>
        <dbReference type="ARBA" id="ARBA00022723"/>
    </source>
</evidence>
<evidence type="ECO:0000313" key="11">
    <source>
        <dbReference type="Proteomes" id="UP000199280"/>
    </source>
</evidence>
<evidence type="ECO:0000256" key="6">
    <source>
        <dbReference type="HAMAP-Rule" id="MF_00541"/>
    </source>
</evidence>
<name>A0A143YK91_9LACT</name>
<keyword evidence="11" id="KW-1185">Reference proteome</keyword>
<comment type="similarity">
    <text evidence="6">Belongs to the rhamnose isomerase family.</text>
</comment>